<feature type="non-terminal residue" evidence="1">
    <location>
        <position position="1"/>
    </location>
</feature>
<sequence length="93" mass="10216">YPPPPVGSRAEVRQRRRARLDELMRQSLAMVDERERVPAVEAGLAARLQEPDVEAMIEAEPPGRVADRLCRSLGIIFHGDTGGGKEPDEPDTG</sequence>
<dbReference type="RefSeq" id="WP_034846051.1">
    <property type="nucleotide sequence ID" value="NZ_JANX01000537.1"/>
</dbReference>
<evidence type="ECO:0000313" key="2">
    <source>
        <dbReference type="Proteomes" id="UP000029995"/>
    </source>
</evidence>
<protein>
    <recommendedName>
        <fullName evidence="3">Tetrapyrrole biosynthesis glutamyl-tRNA reductase dimerisation domain-containing protein</fullName>
    </recommendedName>
</protein>
<dbReference type="EMBL" id="JANX01000537">
    <property type="protein sequence ID" value="KGM31339.1"/>
    <property type="molecule type" value="Genomic_DNA"/>
</dbReference>
<name>A0A0A0D022_9PROT</name>
<comment type="caution">
    <text evidence="1">The sequence shown here is derived from an EMBL/GenBank/DDBJ whole genome shotgun (WGS) entry which is preliminary data.</text>
</comment>
<dbReference type="Proteomes" id="UP000029995">
    <property type="component" value="Unassembled WGS sequence"/>
</dbReference>
<dbReference type="OrthoDB" id="7370975at2"/>
<evidence type="ECO:0000313" key="1">
    <source>
        <dbReference type="EMBL" id="KGM31339.1"/>
    </source>
</evidence>
<proteinExistence type="predicted"/>
<evidence type="ECO:0008006" key="3">
    <source>
        <dbReference type="Google" id="ProtNLM"/>
    </source>
</evidence>
<gene>
    <name evidence="1" type="ORF">P409_27790</name>
</gene>
<organism evidence="1 2">
    <name type="scientific">Inquilinus limosus MP06</name>
    <dbReference type="NCBI Taxonomy" id="1398085"/>
    <lineage>
        <taxon>Bacteria</taxon>
        <taxon>Pseudomonadati</taxon>
        <taxon>Pseudomonadota</taxon>
        <taxon>Alphaproteobacteria</taxon>
        <taxon>Rhodospirillales</taxon>
        <taxon>Rhodospirillaceae</taxon>
        <taxon>Inquilinus</taxon>
    </lineage>
</organism>
<reference evidence="1 2" key="1">
    <citation type="submission" date="2014-01" db="EMBL/GenBank/DDBJ databases">
        <title>Genome sequence determination for a cystic fibrosis isolate, Inquilinus limosus.</title>
        <authorList>
            <person name="Pino M."/>
            <person name="Di Conza J."/>
            <person name="Gutkind G."/>
        </authorList>
    </citation>
    <scope>NUCLEOTIDE SEQUENCE [LARGE SCALE GENOMIC DNA]</scope>
    <source>
        <strain evidence="1 2">MP06</strain>
    </source>
</reference>
<accession>A0A0A0D022</accession>
<dbReference type="AlphaFoldDB" id="A0A0A0D022"/>